<reference evidence="3" key="1">
    <citation type="submission" date="2018-05" db="EMBL/GenBank/DDBJ databases">
        <title>Draft genome of Mucuna pruriens seed.</title>
        <authorList>
            <person name="Nnadi N.E."/>
            <person name="Vos R."/>
            <person name="Hasami M.H."/>
            <person name="Devisetty U.K."/>
            <person name="Aguiy J.C."/>
        </authorList>
    </citation>
    <scope>NUCLEOTIDE SEQUENCE [LARGE SCALE GENOMIC DNA]</scope>
    <source>
        <strain evidence="3">JCA_2017</strain>
    </source>
</reference>
<sequence>MRSLVGVIEKSLTERGERGDTRNLIARRDDWELKVDKVLSCFDLLDYEKVRMVIYEFITYALVWWNQFCREIKEGRRRLVDTWTDLKKELGSCFVPTWDLYNKLQRMYQRSKSVEDYHKDMEVALTKANRCLTLKKSYPSGPKSWRVKEKEKERIRKDRSPKNGSSIPHGQ</sequence>
<name>A0A371F308_MUCPR</name>
<dbReference type="EMBL" id="QJKJ01010803">
    <property type="protein sequence ID" value="RDX72682.1"/>
    <property type="molecule type" value="Genomic_DNA"/>
</dbReference>
<feature type="region of interest" description="Disordered" evidence="1">
    <location>
        <begin position="137"/>
        <end position="171"/>
    </location>
</feature>
<evidence type="ECO:0000259" key="2">
    <source>
        <dbReference type="Pfam" id="PF03732"/>
    </source>
</evidence>
<keyword evidence="4" id="KW-1185">Reference proteome</keyword>
<proteinExistence type="predicted"/>
<dbReference type="Pfam" id="PF03732">
    <property type="entry name" value="Retrotrans_gag"/>
    <property type="match status" value="1"/>
</dbReference>
<feature type="non-terminal residue" evidence="3">
    <location>
        <position position="1"/>
    </location>
</feature>
<feature type="compositionally biased region" description="Basic and acidic residues" evidence="1">
    <location>
        <begin position="146"/>
        <end position="161"/>
    </location>
</feature>
<evidence type="ECO:0000313" key="3">
    <source>
        <dbReference type="EMBL" id="RDX72682.1"/>
    </source>
</evidence>
<gene>
    <name evidence="3" type="ORF">CR513_47791</name>
</gene>
<comment type="caution">
    <text evidence="3">The sequence shown here is derived from an EMBL/GenBank/DDBJ whole genome shotgun (WGS) entry which is preliminary data.</text>
</comment>
<evidence type="ECO:0000256" key="1">
    <source>
        <dbReference type="SAM" id="MobiDB-lite"/>
    </source>
</evidence>
<dbReference type="AlphaFoldDB" id="A0A371F308"/>
<dbReference type="InterPro" id="IPR005162">
    <property type="entry name" value="Retrotrans_gag_dom"/>
</dbReference>
<accession>A0A371F308</accession>
<protein>
    <recommendedName>
        <fullName evidence="2">Retrotransposon gag domain-containing protein</fullName>
    </recommendedName>
</protein>
<dbReference type="Proteomes" id="UP000257109">
    <property type="component" value="Unassembled WGS sequence"/>
</dbReference>
<evidence type="ECO:0000313" key="4">
    <source>
        <dbReference type="Proteomes" id="UP000257109"/>
    </source>
</evidence>
<feature type="compositionally biased region" description="Polar residues" evidence="1">
    <location>
        <begin position="162"/>
        <end position="171"/>
    </location>
</feature>
<dbReference type="OrthoDB" id="1731207at2759"/>
<organism evidence="3 4">
    <name type="scientific">Mucuna pruriens</name>
    <name type="common">Velvet bean</name>
    <name type="synonym">Dolichos pruriens</name>
    <dbReference type="NCBI Taxonomy" id="157652"/>
    <lineage>
        <taxon>Eukaryota</taxon>
        <taxon>Viridiplantae</taxon>
        <taxon>Streptophyta</taxon>
        <taxon>Embryophyta</taxon>
        <taxon>Tracheophyta</taxon>
        <taxon>Spermatophyta</taxon>
        <taxon>Magnoliopsida</taxon>
        <taxon>eudicotyledons</taxon>
        <taxon>Gunneridae</taxon>
        <taxon>Pentapetalae</taxon>
        <taxon>rosids</taxon>
        <taxon>fabids</taxon>
        <taxon>Fabales</taxon>
        <taxon>Fabaceae</taxon>
        <taxon>Papilionoideae</taxon>
        <taxon>50 kb inversion clade</taxon>
        <taxon>NPAAA clade</taxon>
        <taxon>indigoferoid/millettioid clade</taxon>
        <taxon>Phaseoleae</taxon>
        <taxon>Mucuna</taxon>
    </lineage>
</organism>
<feature type="domain" description="Retrotransposon gag" evidence="2">
    <location>
        <begin position="54"/>
        <end position="130"/>
    </location>
</feature>